<dbReference type="EMBL" id="JAKRYL010000008">
    <property type="protein sequence ID" value="MCL7747392.1"/>
    <property type="molecule type" value="Genomic_DNA"/>
</dbReference>
<feature type="domain" description="AAA+ ATPase" evidence="4">
    <location>
        <begin position="280"/>
        <end position="419"/>
    </location>
</feature>
<comment type="caution">
    <text evidence="5">The sequence shown here is derived from an EMBL/GenBank/DDBJ whole genome shotgun (WGS) entry which is preliminary data.</text>
</comment>
<dbReference type="InterPro" id="IPR003959">
    <property type="entry name" value="ATPase_AAA_core"/>
</dbReference>
<gene>
    <name evidence="5" type="ORF">MF646_09695</name>
</gene>
<dbReference type="InterPro" id="IPR000641">
    <property type="entry name" value="CbxX/CfxQ"/>
</dbReference>
<accession>A0A9X2CSS2</accession>
<dbReference type="Pfam" id="PF00004">
    <property type="entry name" value="AAA"/>
    <property type="match status" value="2"/>
</dbReference>
<dbReference type="PRINTS" id="PR00819">
    <property type="entry name" value="CBXCFQXSUPER"/>
</dbReference>
<evidence type="ECO:0000313" key="5">
    <source>
        <dbReference type="EMBL" id="MCL7747392.1"/>
    </source>
</evidence>
<dbReference type="InterPro" id="IPR050773">
    <property type="entry name" value="CbxX/CfxQ_RuBisCO_ESX"/>
</dbReference>
<organism evidence="5 6">
    <name type="scientific">Halalkalibacter alkaliphilus</name>
    <dbReference type="NCBI Taxonomy" id="2917993"/>
    <lineage>
        <taxon>Bacteria</taxon>
        <taxon>Bacillati</taxon>
        <taxon>Bacillota</taxon>
        <taxon>Bacilli</taxon>
        <taxon>Bacillales</taxon>
        <taxon>Bacillaceae</taxon>
        <taxon>Halalkalibacter</taxon>
    </lineage>
</organism>
<dbReference type="Gene3D" id="1.10.8.60">
    <property type="match status" value="1"/>
</dbReference>
<dbReference type="Gene3D" id="3.40.50.300">
    <property type="entry name" value="P-loop containing nucleotide triphosphate hydrolases"/>
    <property type="match status" value="2"/>
</dbReference>
<evidence type="ECO:0000256" key="3">
    <source>
        <dbReference type="ARBA" id="ARBA00022840"/>
    </source>
</evidence>
<dbReference type="FunFam" id="3.40.50.300:FF:000216">
    <property type="entry name" value="Type VII secretion ATPase EccA"/>
    <property type="match status" value="2"/>
</dbReference>
<keyword evidence="2" id="KW-0547">Nucleotide-binding</keyword>
<keyword evidence="3" id="KW-0067">ATP-binding</keyword>
<dbReference type="AlphaFoldDB" id="A0A9X2CSS2"/>
<sequence length="778" mass="89170">MLRDRWTNEQIEMWLDRMEQGKEVFHEGKVWEILEQFDHTNGEGDEKTKQYRSKLLALLAHTRYKRVQKVDHLVERWVREALELDHTNALAHQLNVETFYEFLYRIPIPNKFPPIRETDHGSAKKKTAYEYHKIAETFFQYVDQYKDQWQVVKTSLTYLEDPGRLREIEQVIRFFDHLQKPFQTIQSATAEYANSLTGVYYSAAQFKQILQATKEIEQVKEAWTELFPSKKVVQEQETALDELHRLIGLNDVKDRVKQLYKFLHYQKERLRQGFQSKDGINLHMILSGNPGTGKTHLARLMAKIYYELGLLERDEVYEVDRTQLVGAYVGQTEENTNRAIERAAGGVLFIDEAYSLKRAGAAGNDYGQTAIDTLVSAMTSGKYAGTFAVILAGYPDEMRTFLRSNPGLRSRFPDQNQIEIENYTITELLQIAEKIATDNDYILTSGAKQECRKRIEKAQVDESFGNARAVKNIILDAIFQKGSTMSLEHPQTEDFILLQAGDFKEETDQSSGQSAKNELNQLIGLEQVKKEMTQLTSFVQIQQMRRENGLQALPLQVHSVFTGNPGTGKTTVAKLYAKSLKEIGLLKRGHVVIVSRADLVAGYVGQTAQKTKEIIKDALGGVLFIDEAYSLLAEGQGDFGKEVVNTLVQEMTEHEENLVVVLAGYGNEMQRLLDSNPGLRSRFKKHIHFDDYSKSELVQMIERRADQTGYHLTNEARDLLKEQLTEEGHPGNGRYAMDLFDRLVQIQSLRLVGFDRVNMEQLTAIEQEDVERLRKEGV</sequence>
<evidence type="ECO:0000313" key="6">
    <source>
        <dbReference type="Proteomes" id="UP001139150"/>
    </source>
</evidence>
<dbReference type="Proteomes" id="UP001139150">
    <property type="component" value="Unassembled WGS sequence"/>
</dbReference>
<evidence type="ECO:0000256" key="2">
    <source>
        <dbReference type="ARBA" id="ARBA00022741"/>
    </source>
</evidence>
<comment type="similarity">
    <text evidence="1">Belongs to the CbxX/CfxQ family.</text>
</comment>
<dbReference type="GO" id="GO:0005524">
    <property type="term" value="F:ATP binding"/>
    <property type="evidence" value="ECO:0007669"/>
    <property type="project" value="UniProtKB-KW"/>
</dbReference>
<name>A0A9X2CSS2_9BACI</name>
<keyword evidence="6" id="KW-1185">Reference proteome</keyword>
<dbReference type="InterPro" id="IPR027417">
    <property type="entry name" value="P-loop_NTPase"/>
</dbReference>
<dbReference type="PANTHER" id="PTHR43392">
    <property type="entry name" value="AAA-TYPE ATPASE FAMILY PROTEIN / ANKYRIN REPEAT FAMILY PROTEIN"/>
    <property type="match status" value="1"/>
</dbReference>
<dbReference type="RefSeq" id="WP_250096296.1">
    <property type="nucleotide sequence ID" value="NZ_JAKRYL010000008.1"/>
</dbReference>
<dbReference type="GO" id="GO:0016887">
    <property type="term" value="F:ATP hydrolysis activity"/>
    <property type="evidence" value="ECO:0007669"/>
    <property type="project" value="InterPro"/>
</dbReference>
<proteinExistence type="inferred from homology"/>
<evidence type="ECO:0000259" key="4">
    <source>
        <dbReference type="SMART" id="SM00382"/>
    </source>
</evidence>
<evidence type="ECO:0000256" key="1">
    <source>
        <dbReference type="ARBA" id="ARBA00010378"/>
    </source>
</evidence>
<dbReference type="SUPFAM" id="SSF52540">
    <property type="entry name" value="P-loop containing nucleoside triphosphate hydrolases"/>
    <property type="match status" value="2"/>
</dbReference>
<feature type="domain" description="AAA+ ATPase" evidence="4">
    <location>
        <begin position="555"/>
        <end position="693"/>
    </location>
</feature>
<dbReference type="InterPro" id="IPR041627">
    <property type="entry name" value="AAA_lid_6"/>
</dbReference>
<dbReference type="SMART" id="SM00382">
    <property type="entry name" value="AAA"/>
    <property type="match status" value="2"/>
</dbReference>
<reference evidence="5" key="1">
    <citation type="submission" date="2022-02" db="EMBL/GenBank/DDBJ databases">
        <title>Halalkalibacter sp. nov. isolated from Lonar Lake, India.</title>
        <authorList>
            <person name="Joshi A."/>
            <person name="Thite S."/>
            <person name="Lodha T."/>
        </authorList>
    </citation>
    <scope>NUCLEOTIDE SEQUENCE</scope>
    <source>
        <strain evidence="5">MEB205</strain>
    </source>
</reference>
<dbReference type="PANTHER" id="PTHR43392:SF2">
    <property type="entry name" value="AAA-TYPE ATPASE FAMILY PROTEIN _ ANKYRIN REPEAT FAMILY PROTEIN"/>
    <property type="match status" value="1"/>
</dbReference>
<dbReference type="InterPro" id="IPR003593">
    <property type="entry name" value="AAA+_ATPase"/>
</dbReference>
<dbReference type="Pfam" id="PF17866">
    <property type="entry name" value="AAA_lid_6"/>
    <property type="match status" value="2"/>
</dbReference>
<protein>
    <submittedName>
        <fullName evidence="5">AAA family ATPase</fullName>
    </submittedName>
</protein>